<name>A0A9W6ZNM1_9STRA</name>
<feature type="binding site" evidence="5">
    <location>
        <position position="33"/>
    </location>
    <ligand>
        <name>a 1,2-diacyl-sn-glycero-3-phospho-(1D-myo-inositol-3,4,5-trisphosphate)</name>
        <dbReference type="ChEBI" id="CHEBI:57836"/>
    </ligand>
</feature>
<dbReference type="Pfam" id="PF02296">
    <property type="entry name" value="Alpha_adaptin_C"/>
    <property type="match status" value="1"/>
</dbReference>
<dbReference type="GO" id="GO:0072583">
    <property type="term" value="P:clathrin-dependent endocytosis"/>
    <property type="evidence" value="ECO:0007669"/>
    <property type="project" value="InterPro"/>
</dbReference>
<dbReference type="AlphaFoldDB" id="A0A9W6ZNM1"/>
<comment type="subcellular location">
    <subcellularLocation>
        <location evidence="1">Endomembrane system</location>
        <topology evidence="1">Peripheral membrane protein</topology>
    </subcellularLocation>
</comment>
<feature type="binding site" evidence="5">
    <location>
        <begin position="47"/>
        <end position="51"/>
    </location>
    <ligand>
        <name>a 1,2-diacyl-sn-glycero-3-phospho-(1D-myo-inositol-3,4,5-trisphosphate)</name>
        <dbReference type="ChEBI" id="CHEBI:57836"/>
    </ligand>
</feature>
<dbReference type="EMBL" id="BRXZ01000834">
    <property type="protein sequence ID" value="GMH55286.1"/>
    <property type="molecule type" value="Genomic_DNA"/>
</dbReference>
<protein>
    <recommendedName>
        <fullName evidence="11">AP-2 complex subunit alpha</fullName>
    </recommendedName>
</protein>
<dbReference type="Gene3D" id="1.25.10.10">
    <property type="entry name" value="Leucine-rich Repeat Variant"/>
    <property type="match status" value="1"/>
</dbReference>
<dbReference type="Proteomes" id="UP001165082">
    <property type="component" value="Unassembled WGS sequence"/>
</dbReference>
<dbReference type="PIRSF" id="PIRSF037091">
    <property type="entry name" value="AP2_complex_alpha"/>
    <property type="match status" value="1"/>
</dbReference>
<dbReference type="GO" id="GO:0006886">
    <property type="term" value="P:intracellular protein transport"/>
    <property type="evidence" value="ECO:0007669"/>
    <property type="project" value="InterPro"/>
</dbReference>
<dbReference type="InterPro" id="IPR016024">
    <property type="entry name" value="ARM-type_fold"/>
</dbReference>
<evidence type="ECO:0000256" key="5">
    <source>
        <dbReference type="PIRSR" id="PIRSR037091-1"/>
    </source>
</evidence>
<dbReference type="InterPro" id="IPR012295">
    <property type="entry name" value="TBP_dom_sf"/>
</dbReference>
<feature type="domain" description="Clathrin adaptor alpha-adaptin appendage C-terminal subdomain" evidence="8">
    <location>
        <begin position="767"/>
        <end position="879"/>
    </location>
</feature>
<dbReference type="InterPro" id="IPR017104">
    <property type="entry name" value="AP2_complex_asu"/>
</dbReference>
<evidence type="ECO:0008006" key="11">
    <source>
        <dbReference type="Google" id="ProtNLM"/>
    </source>
</evidence>
<gene>
    <name evidence="9" type="ORF">TrRE_jg11905</name>
</gene>
<feature type="domain" description="Clathrin/coatomer adaptor adaptin-like N-terminal" evidence="7">
    <location>
        <begin position="20"/>
        <end position="579"/>
    </location>
</feature>
<keyword evidence="3" id="KW-0653">Protein transport</keyword>
<organism evidence="9 10">
    <name type="scientific">Triparma retinervis</name>
    <dbReference type="NCBI Taxonomy" id="2557542"/>
    <lineage>
        <taxon>Eukaryota</taxon>
        <taxon>Sar</taxon>
        <taxon>Stramenopiles</taxon>
        <taxon>Ochrophyta</taxon>
        <taxon>Bolidophyceae</taxon>
        <taxon>Parmales</taxon>
        <taxon>Triparmaceae</taxon>
        <taxon>Triparma</taxon>
    </lineage>
</organism>
<feature type="non-terminal residue" evidence="9">
    <location>
        <position position="888"/>
    </location>
</feature>
<sequence>RGLQNFISDLRNAKSKTDESNRVAKELANIRAKFTNSQSLSSYQKKKYVWKLVYIFMLGYDVNFGHAEVVSLVGSAKYSEKQVGYVAMSLLLKAGDSMMNLVINSIRNDLVGSYDDAATSLALVSIANVSGIELMNALHVEVQRVLVSPNATPAVRKKAALCLLRLIRQLPDSIASKEFAEHIATLLQDRHLGVLTSTMSLLIGMASKHEMEYQTMIPYAIHILSSLVLKRACGADYLYYRTPSPWLQIKLLRFLQYYPDLMSSGQTYVPTLKQILARILNDTDVSDSINKSNADHAILFEAISTIVVFGDNGDVELQNAAMRLLGKFISVREPNIRYLGLMTMSRLATLHNASNKEQIKTYQSTVVVSLKDADISVRRRALDLLFVMCDSTNAESIVDELITYLVAADAGIREQMVLKIAVLAEKYALSKKWYVDTILKLISISGDQVSDSIWHRVIVIVTNNPEGDLQQYVAQTMFDVCSSKTAHPKAVAVGSYVLGEFGFLIAEEAGKSGDVQFKVLHQHWAVVDSATQGIMLTAFAKMSNLYAELQPVIGPIFMKLKTSVDIELQQRSNEYRILATLGPDVMEDILREMPAFDTEKVSTLEIALEQEHTETHDKNIFSKKKFENGDGGSAAPPARMVGNHAANRPPGPPPTEEPEPDLLGGFDEPEIAAVVPPPAPAPGSSHKAAVGISEDQIPAMRTSFAKLCGSPQGVLFQDPHVQVGVKSEYRGSQGRVQLFVGNVRVSFSTGLASHSYPLRLPVVATKFAEPLVVNKEAFMGRWTQLAGKEAQEIVATGIPGSPARMQSVVALLASLNLGRCPEVDNAASASGCGTYKTGAKDGQGKNISVGMLVRIEANGDKFRVTARTMHQTVSTGVKNVIVAALKTI</sequence>
<dbReference type="InterPro" id="IPR009028">
    <property type="entry name" value="Coatomer/calthrin_app_sub_C"/>
</dbReference>
<dbReference type="InterPro" id="IPR050840">
    <property type="entry name" value="Adaptor_Complx_Large_Subunit"/>
</dbReference>
<evidence type="ECO:0000256" key="6">
    <source>
        <dbReference type="SAM" id="MobiDB-lite"/>
    </source>
</evidence>
<feature type="compositionally biased region" description="Basic and acidic residues" evidence="6">
    <location>
        <begin position="610"/>
        <end position="628"/>
    </location>
</feature>
<evidence type="ECO:0000259" key="7">
    <source>
        <dbReference type="Pfam" id="PF01602"/>
    </source>
</evidence>
<reference evidence="9" key="1">
    <citation type="submission" date="2022-07" db="EMBL/GenBank/DDBJ databases">
        <title>Genome analysis of Parmales, a sister group of diatoms, reveals the evolutionary specialization of diatoms from phago-mixotrophs to photoautotrophs.</title>
        <authorList>
            <person name="Ban H."/>
            <person name="Sato S."/>
            <person name="Yoshikawa S."/>
            <person name="Kazumasa Y."/>
            <person name="Nakamura Y."/>
            <person name="Ichinomiya M."/>
            <person name="Saitoh K."/>
            <person name="Sato N."/>
            <person name="Blanc-Mathieu R."/>
            <person name="Endo H."/>
            <person name="Kuwata A."/>
            <person name="Ogata H."/>
        </authorList>
    </citation>
    <scope>NUCLEOTIDE SEQUENCE</scope>
</reference>
<dbReference type="Pfam" id="PF01602">
    <property type="entry name" value="Adaptin_N"/>
    <property type="match status" value="1"/>
</dbReference>
<evidence type="ECO:0000259" key="8">
    <source>
        <dbReference type="Pfam" id="PF02296"/>
    </source>
</evidence>
<dbReference type="SUPFAM" id="SSF49348">
    <property type="entry name" value="Clathrin adaptor appendage domain"/>
    <property type="match status" value="1"/>
</dbReference>
<evidence type="ECO:0000256" key="4">
    <source>
        <dbReference type="ARBA" id="ARBA00023136"/>
    </source>
</evidence>
<feature type="region of interest" description="Disordered" evidence="6">
    <location>
        <begin position="610"/>
        <end position="666"/>
    </location>
</feature>
<evidence type="ECO:0000256" key="2">
    <source>
        <dbReference type="ARBA" id="ARBA00022448"/>
    </source>
</evidence>
<comment type="caution">
    <text evidence="9">The sequence shown here is derived from an EMBL/GenBank/DDBJ whole genome shotgun (WGS) entry which is preliminary data.</text>
</comment>
<dbReference type="OrthoDB" id="413467at2759"/>
<proteinExistence type="predicted"/>
<dbReference type="Gene3D" id="3.30.310.10">
    <property type="entry name" value="TATA-Binding Protein"/>
    <property type="match status" value="1"/>
</dbReference>
<accession>A0A9W6ZNM1</accession>
<dbReference type="InterPro" id="IPR013041">
    <property type="entry name" value="Clathrin_app_Ig-like_sf"/>
</dbReference>
<dbReference type="InterPro" id="IPR011989">
    <property type="entry name" value="ARM-like"/>
</dbReference>
<dbReference type="InterPro" id="IPR003164">
    <property type="entry name" value="Clathrin_a-adaptin_app_sub_C"/>
</dbReference>
<keyword evidence="2" id="KW-0813">Transport</keyword>
<evidence type="ECO:0000256" key="3">
    <source>
        <dbReference type="ARBA" id="ARBA00022927"/>
    </source>
</evidence>
<dbReference type="InterPro" id="IPR002553">
    <property type="entry name" value="Clathrin/coatomer_adapt-like_N"/>
</dbReference>
<feature type="binding site" evidence="5">
    <location>
        <position position="43"/>
    </location>
    <ligand>
        <name>a 1,2-diacyl-sn-glycero-3-phospho-(1D-myo-inositol-3,4,5-trisphosphate)</name>
        <dbReference type="ChEBI" id="CHEBI:57836"/>
    </ligand>
</feature>
<dbReference type="PANTHER" id="PTHR22780">
    <property type="entry name" value="ADAPTIN, ALPHA/GAMMA/EPSILON"/>
    <property type="match status" value="1"/>
</dbReference>
<keyword evidence="10" id="KW-1185">Reference proteome</keyword>
<dbReference type="SUPFAM" id="SSF55711">
    <property type="entry name" value="Subdomain of clathrin and coatomer appendage domain"/>
    <property type="match status" value="1"/>
</dbReference>
<dbReference type="Gene3D" id="2.60.40.1230">
    <property type="match status" value="1"/>
</dbReference>
<evidence type="ECO:0000256" key="1">
    <source>
        <dbReference type="ARBA" id="ARBA00004184"/>
    </source>
</evidence>
<evidence type="ECO:0000313" key="9">
    <source>
        <dbReference type="EMBL" id="GMH55286.1"/>
    </source>
</evidence>
<dbReference type="GO" id="GO:0035615">
    <property type="term" value="F:clathrin adaptor activity"/>
    <property type="evidence" value="ECO:0007669"/>
    <property type="project" value="InterPro"/>
</dbReference>
<feature type="binding site" evidence="5">
    <location>
        <begin position="1"/>
        <end position="2"/>
    </location>
    <ligand>
        <name>a 1,2-diacyl-sn-glycero-3-phospho-(1D-myo-inositol-3,4,5-trisphosphate)</name>
        <dbReference type="ChEBI" id="CHEBI:57836"/>
    </ligand>
</feature>
<evidence type="ECO:0000313" key="10">
    <source>
        <dbReference type="Proteomes" id="UP001165082"/>
    </source>
</evidence>
<dbReference type="GO" id="GO:0030122">
    <property type="term" value="C:AP-2 adaptor complex"/>
    <property type="evidence" value="ECO:0007669"/>
    <property type="project" value="InterPro"/>
</dbReference>
<keyword evidence="4" id="KW-0472">Membrane</keyword>
<dbReference type="SUPFAM" id="SSF48371">
    <property type="entry name" value="ARM repeat"/>
    <property type="match status" value="1"/>
</dbReference>